<evidence type="ECO:0000313" key="3">
    <source>
        <dbReference type="Proteomes" id="UP001219934"/>
    </source>
</evidence>
<evidence type="ECO:0000313" key="2">
    <source>
        <dbReference type="EMBL" id="KAJ4941288.1"/>
    </source>
</evidence>
<name>A0AAD6FN04_9TELE</name>
<feature type="compositionally biased region" description="Basic and acidic residues" evidence="1">
    <location>
        <begin position="118"/>
        <end position="139"/>
    </location>
</feature>
<protein>
    <submittedName>
        <fullName evidence="2">Uncharacterized protein</fullName>
    </submittedName>
</protein>
<proteinExistence type="predicted"/>
<feature type="region of interest" description="Disordered" evidence="1">
    <location>
        <begin position="211"/>
        <end position="269"/>
    </location>
</feature>
<reference evidence="2" key="1">
    <citation type="submission" date="2022-11" db="EMBL/GenBank/DDBJ databases">
        <title>Chromosome-level genome of Pogonophryne albipinna.</title>
        <authorList>
            <person name="Jo E."/>
        </authorList>
    </citation>
    <scope>NUCLEOTIDE SEQUENCE</scope>
    <source>
        <strain evidence="2">SGF0006</strain>
        <tissue evidence="2">Muscle</tissue>
    </source>
</reference>
<keyword evidence="3" id="KW-1185">Reference proteome</keyword>
<dbReference type="Proteomes" id="UP001219934">
    <property type="component" value="Unassembled WGS sequence"/>
</dbReference>
<feature type="compositionally biased region" description="Acidic residues" evidence="1">
    <location>
        <begin position="148"/>
        <end position="161"/>
    </location>
</feature>
<gene>
    <name evidence="2" type="ORF">JOQ06_027573</name>
</gene>
<organism evidence="2 3">
    <name type="scientific">Pogonophryne albipinna</name>
    <dbReference type="NCBI Taxonomy" id="1090488"/>
    <lineage>
        <taxon>Eukaryota</taxon>
        <taxon>Metazoa</taxon>
        <taxon>Chordata</taxon>
        <taxon>Craniata</taxon>
        <taxon>Vertebrata</taxon>
        <taxon>Euteleostomi</taxon>
        <taxon>Actinopterygii</taxon>
        <taxon>Neopterygii</taxon>
        <taxon>Teleostei</taxon>
        <taxon>Neoteleostei</taxon>
        <taxon>Acanthomorphata</taxon>
        <taxon>Eupercaria</taxon>
        <taxon>Perciformes</taxon>
        <taxon>Notothenioidei</taxon>
        <taxon>Pogonophryne</taxon>
    </lineage>
</organism>
<comment type="caution">
    <text evidence="2">The sequence shown here is derived from an EMBL/GenBank/DDBJ whole genome shotgun (WGS) entry which is preliminary data.</text>
</comment>
<accession>A0AAD6FN04</accession>
<dbReference type="AlphaFoldDB" id="A0AAD6FN04"/>
<dbReference type="EMBL" id="JAPTMU010000007">
    <property type="protein sequence ID" value="KAJ4941288.1"/>
    <property type="molecule type" value="Genomic_DNA"/>
</dbReference>
<evidence type="ECO:0000256" key="1">
    <source>
        <dbReference type="SAM" id="MobiDB-lite"/>
    </source>
</evidence>
<sequence length="313" mass="34944">MEEARDEVSRILLTLEERELISLLVETTLDEIEEDEESAESYQQYLQHVLSYLASLKPTPGETEAEIVIQETSELEKLKMQYQRLQQQMEEEIGALEEKIKRKTQAAGGDTAPASVTAKRDNQHPSRRALKAEPADIRTRTRQHQTGEPEEDSDSESSDEVELVCRFPYDQELSQRAAELNPAADLNPEAEPFAPALTMQDGAPDLEDATVAQEETETDNRGITAHGDGENGTAEPGESLQESSEEDDPDPPPATSYPQRHRHRPRQLTYNALGEPTWEEAGAESLHVVSMSPACNPPVMWRPWASLDVEVMG</sequence>
<feature type="region of interest" description="Disordered" evidence="1">
    <location>
        <begin position="103"/>
        <end position="161"/>
    </location>
</feature>